<protein>
    <submittedName>
        <fullName evidence="2">Hypothetical membrane protein</fullName>
    </submittedName>
</protein>
<dbReference type="KEGG" id="gau:GAU_2491"/>
<keyword evidence="1" id="KW-1133">Transmembrane helix</keyword>
<name>C1ABC7_GEMAT</name>
<feature type="transmembrane region" description="Helical" evidence="1">
    <location>
        <begin position="20"/>
        <end position="41"/>
    </location>
</feature>
<dbReference type="eggNOG" id="ENOG503452X">
    <property type="taxonomic scope" value="Bacteria"/>
</dbReference>
<dbReference type="STRING" id="379066.GAU_2491"/>
<keyword evidence="1" id="KW-0472">Membrane</keyword>
<reference evidence="3" key="1">
    <citation type="submission" date="2006-03" db="EMBL/GenBank/DDBJ databases">
        <title>Complete genome sequence of Gemmatimonas aurantiaca T-27 that represents a novel phylum Gemmatimonadetes.</title>
        <authorList>
            <person name="Takasaki K."/>
            <person name="Ichikawa N."/>
            <person name="Miura H."/>
            <person name="Matsushita S."/>
            <person name="Watanabe Y."/>
            <person name="Oguchi A."/>
            <person name="Ankai A."/>
            <person name="Yashiro I."/>
            <person name="Takahashi M."/>
            <person name="Terui Y."/>
            <person name="Fukui S."/>
            <person name="Yokoyama H."/>
            <person name="Tanikawa S."/>
            <person name="Hanada S."/>
            <person name="Kamagata Y."/>
            <person name="Fujita N."/>
        </authorList>
    </citation>
    <scope>NUCLEOTIDE SEQUENCE [LARGE SCALE GENOMIC DNA]</scope>
    <source>
        <strain evidence="3">T-27 / DSM 14586 / JCM 11422 / NBRC 100505</strain>
    </source>
</reference>
<feature type="transmembrane region" description="Helical" evidence="1">
    <location>
        <begin position="53"/>
        <end position="72"/>
    </location>
</feature>
<dbReference type="AlphaFoldDB" id="C1ABC7"/>
<gene>
    <name evidence="2" type="ordered locus">GAU_2491</name>
</gene>
<dbReference type="Proteomes" id="UP000002209">
    <property type="component" value="Chromosome"/>
</dbReference>
<feature type="transmembrane region" description="Helical" evidence="1">
    <location>
        <begin position="78"/>
        <end position="98"/>
    </location>
</feature>
<accession>C1ABC7</accession>
<organism evidence="2 3">
    <name type="scientific">Gemmatimonas aurantiaca (strain DSM 14586 / JCM 11422 / NBRC 100505 / T-27)</name>
    <dbReference type="NCBI Taxonomy" id="379066"/>
    <lineage>
        <taxon>Bacteria</taxon>
        <taxon>Pseudomonadati</taxon>
        <taxon>Gemmatimonadota</taxon>
        <taxon>Gemmatimonadia</taxon>
        <taxon>Gemmatimonadales</taxon>
        <taxon>Gemmatimonadaceae</taxon>
        <taxon>Gemmatimonas</taxon>
    </lineage>
</organism>
<evidence type="ECO:0000313" key="2">
    <source>
        <dbReference type="EMBL" id="BAH39533.1"/>
    </source>
</evidence>
<keyword evidence="3" id="KW-1185">Reference proteome</keyword>
<dbReference type="EMBL" id="AP009153">
    <property type="protein sequence ID" value="BAH39533.1"/>
    <property type="molecule type" value="Genomic_DNA"/>
</dbReference>
<sequence>MTNPSMPDRPATSGMMTALLRFTVAQVALVLVCAYVMQTFVWTDAESVRAVRASAWLAIIVQTFTFAVARLVARQQVIAGWGLGVLLRFASVAFWALLGIKALGLVAGPALLSLVVFYFLSTLVEPLFLN</sequence>
<evidence type="ECO:0000313" key="3">
    <source>
        <dbReference type="Proteomes" id="UP000002209"/>
    </source>
</evidence>
<keyword evidence="1" id="KW-0812">Transmembrane</keyword>
<feature type="transmembrane region" description="Helical" evidence="1">
    <location>
        <begin position="105"/>
        <end position="124"/>
    </location>
</feature>
<evidence type="ECO:0000256" key="1">
    <source>
        <dbReference type="SAM" id="Phobius"/>
    </source>
</evidence>
<proteinExistence type="predicted"/>
<dbReference type="HOGENOM" id="CLU_2105447_0_0_0"/>